<reference evidence="9" key="2">
    <citation type="submission" date="2025-08" db="UniProtKB">
        <authorList>
            <consortium name="Ensembl"/>
        </authorList>
    </citation>
    <scope>IDENTIFICATION</scope>
</reference>
<organism evidence="9 10">
    <name type="scientific">Gouania willdenowi</name>
    <name type="common">Blunt-snouted clingfish</name>
    <name type="synonym">Lepadogaster willdenowi</name>
    <dbReference type="NCBI Taxonomy" id="441366"/>
    <lineage>
        <taxon>Eukaryota</taxon>
        <taxon>Metazoa</taxon>
        <taxon>Chordata</taxon>
        <taxon>Craniata</taxon>
        <taxon>Vertebrata</taxon>
        <taxon>Euteleostomi</taxon>
        <taxon>Actinopterygii</taxon>
        <taxon>Neopterygii</taxon>
        <taxon>Teleostei</taxon>
        <taxon>Neoteleostei</taxon>
        <taxon>Acanthomorphata</taxon>
        <taxon>Ovalentaria</taxon>
        <taxon>Blenniimorphae</taxon>
        <taxon>Blenniiformes</taxon>
        <taxon>Gobiesocoidei</taxon>
        <taxon>Gobiesocidae</taxon>
        <taxon>Gobiesocinae</taxon>
        <taxon>Gouania</taxon>
    </lineage>
</organism>
<feature type="region of interest" description="Disordered" evidence="5">
    <location>
        <begin position="1"/>
        <end position="39"/>
    </location>
</feature>
<dbReference type="InterPro" id="IPR014853">
    <property type="entry name" value="VWF/SSPO/ZAN-like_Cys-rich_dom"/>
</dbReference>
<evidence type="ECO:0000259" key="6">
    <source>
        <dbReference type="PROSITE" id="PS01225"/>
    </source>
</evidence>
<dbReference type="PROSITE" id="PS51233">
    <property type="entry name" value="VWFD"/>
    <property type="match status" value="1"/>
</dbReference>
<dbReference type="Ensembl" id="ENSGWIT00000041778.1">
    <property type="protein sequence ID" value="ENSGWIP00000038369.1"/>
    <property type="gene ID" value="ENSGWIG00000019582.1"/>
</dbReference>
<dbReference type="PROSITE" id="PS01225">
    <property type="entry name" value="CTCK_2"/>
    <property type="match status" value="1"/>
</dbReference>
<comment type="caution">
    <text evidence="4">Lacks conserved residue(s) required for the propagation of feature annotation.</text>
</comment>
<feature type="domain" description="VWFC" evidence="7">
    <location>
        <begin position="637"/>
        <end position="706"/>
    </location>
</feature>
<dbReference type="SMART" id="SM00216">
    <property type="entry name" value="VWD"/>
    <property type="match status" value="1"/>
</dbReference>
<sequence>STAELTTETQTATTTTEVPTTTTPAESTTPTETQNTLSTTTQFEFTTTTTPTTVSATTINVSPTTSETPTTIFTNTPTELTTPSTATISISTSELTTTITETQATAETALTQSTTTVETEATAELVQSTSTTETPTTITTSFRQSPVTEVASTLSTATLTESTTTISTTVTTNTTEEPSQQNESFNFCNCTVATCIGNNTLEILPYECPPMTEITCSNGIKPALVWDEFHCCQQYVCDCVCESWGGSHYNTFDGSHYTFHGKCTYVLMEEISPTFNLKIYIEGASCDDIVEVGSCSRSIIVMYGSLVVRLKTTKVDGASNDTLRLPFVQQGVVIINSGLNLILEIPRLELFIRFGRSCFTVFLPFQYFGRNTQGLCGTCTNNQADDCMLPGGQLVNSCAVMAEFWPVTGNDSECDLLISRGPFAECHDLVDPSNFHSSCVSDSCNKVDPVVECESLESYASACAQAGVCVDWRQYTKLCVLDCPSNKVYKPCSSAEQPTCEDNSIVLTASIVTEGCFCPEGMTRFNVDSEFCVKMCGCLDPENNPREFNEQFEYRCQDCICEISKVVTCRPKVCPEPETVRCVDPGYVLVNQTNPSDPCCLEQVCRKFYELLHVFLTYKSDVPAGKCCPEHTCVPKRVCVHQDVEYEPGSSVPGNECEDCSCTTKVDPSSGGLLKILCTVRPCIQSCALGFEYVRESSDTCCGRCVQTHCVITESGSKHFLIEGETWSPSRNRCEVYVCARIGDILSTLRTTIPCPELDESKCLPVRNSLNKFTSFYSHFCSCCKETRSSKRKVKLHCLNGKTFFHSYVHVDECGCDQTDCDKTSVSSTRKRRSLSLI</sequence>
<feature type="domain" description="CTCK" evidence="6">
    <location>
        <begin position="755"/>
        <end position="822"/>
    </location>
</feature>
<feature type="domain" description="VWFC" evidence="7">
    <location>
        <begin position="538"/>
        <end position="606"/>
    </location>
</feature>
<dbReference type="AlphaFoldDB" id="A0A8C5H0W3"/>
<evidence type="ECO:0000256" key="5">
    <source>
        <dbReference type="SAM" id="MobiDB-lite"/>
    </source>
</evidence>
<reference evidence="9" key="1">
    <citation type="submission" date="2020-06" db="EMBL/GenBank/DDBJ databases">
        <authorList>
            <consortium name="Wellcome Sanger Institute Data Sharing"/>
        </authorList>
    </citation>
    <scope>NUCLEOTIDE SEQUENCE [LARGE SCALE GENOMIC DNA]</scope>
</reference>
<dbReference type="InterPro" id="IPR050780">
    <property type="entry name" value="Mucin_vWF_Thrombospondin_sf"/>
</dbReference>
<name>A0A8C5H0W3_GOUWI</name>
<evidence type="ECO:0000256" key="2">
    <source>
        <dbReference type="ARBA" id="ARBA00023157"/>
    </source>
</evidence>
<feature type="region of interest" description="Disordered" evidence="5">
    <location>
        <begin position="59"/>
        <end position="80"/>
    </location>
</feature>
<evidence type="ECO:0000259" key="8">
    <source>
        <dbReference type="PROSITE" id="PS51233"/>
    </source>
</evidence>
<accession>A0A8C5H0W3</accession>
<dbReference type="SMART" id="SM00214">
    <property type="entry name" value="VWC"/>
    <property type="match status" value="2"/>
</dbReference>
<dbReference type="Pfam" id="PF08742">
    <property type="entry name" value="C8"/>
    <property type="match status" value="1"/>
</dbReference>
<dbReference type="InterPro" id="IPR001007">
    <property type="entry name" value="VWF_dom"/>
</dbReference>
<protein>
    <submittedName>
        <fullName evidence="9">Uncharacterized protein</fullName>
    </submittedName>
</protein>
<keyword evidence="2" id="KW-1015">Disulfide bond</keyword>
<keyword evidence="10" id="KW-1185">Reference proteome</keyword>
<dbReference type="SUPFAM" id="SSF57567">
    <property type="entry name" value="Serine protease inhibitors"/>
    <property type="match status" value="1"/>
</dbReference>
<dbReference type="PANTHER" id="PTHR11339:SF402">
    <property type="entry name" value="VWFD DOMAIN-CONTAINING PROTEIN"/>
    <property type="match status" value="1"/>
</dbReference>
<dbReference type="PANTHER" id="PTHR11339">
    <property type="entry name" value="EXTRACELLULAR MATRIX GLYCOPROTEIN RELATED"/>
    <property type="match status" value="1"/>
</dbReference>
<evidence type="ECO:0000256" key="4">
    <source>
        <dbReference type="PROSITE-ProRule" id="PRU00039"/>
    </source>
</evidence>
<dbReference type="InterPro" id="IPR036084">
    <property type="entry name" value="Ser_inhib-like_sf"/>
</dbReference>
<evidence type="ECO:0000313" key="9">
    <source>
        <dbReference type="Ensembl" id="ENSGWIP00000038369.1"/>
    </source>
</evidence>
<dbReference type="PROSITE" id="PS01185">
    <property type="entry name" value="CTCK_1"/>
    <property type="match status" value="1"/>
</dbReference>
<dbReference type="Gene3D" id="2.10.25.10">
    <property type="entry name" value="Laminin"/>
    <property type="match status" value="1"/>
</dbReference>
<reference evidence="9" key="3">
    <citation type="submission" date="2025-09" db="UniProtKB">
        <authorList>
            <consortium name="Ensembl"/>
        </authorList>
    </citation>
    <scope>IDENTIFICATION</scope>
</reference>
<evidence type="ECO:0000256" key="1">
    <source>
        <dbReference type="ARBA" id="ARBA00022737"/>
    </source>
</evidence>
<keyword evidence="1" id="KW-0677">Repeat</keyword>
<dbReference type="Proteomes" id="UP000694680">
    <property type="component" value="Chromosome 6"/>
</dbReference>
<dbReference type="SMART" id="SM00832">
    <property type="entry name" value="C8"/>
    <property type="match status" value="1"/>
</dbReference>
<feature type="domain" description="VWFD" evidence="8">
    <location>
        <begin position="239"/>
        <end position="415"/>
    </location>
</feature>
<dbReference type="PROSITE" id="PS50184">
    <property type="entry name" value="VWFC_2"/>
    <property type="match status" value="2"/>
</dbReference>
<dbReference type="CDD" id="cd19941">
    <property type="entry name" value="TIL"/>
    <property type="match status" value="1"/>
</dbReference>
<dbReference type="InterPro" id="IPR006207">
    <property type="entry name" value="Cys_knot_C"/>
</dbReference>
<evidence type="ECO:0000313" key="10">
    <source>
        <dbReference type="Proteomes" id="UP000694680"/>
    </source>
</evidence>
<proteinExistence type="predicted"/>
<dbReference type="SMART" id="SM00041">
    <property type="entry name" value="CT"/>
    <property type="match status" value="1"/>
</dbReference>
<keyword evidence="3" id="KW-0325">Glycoprotein</keyword>
<dbReference type="Pfam" id="PF00094">
    <property type="entry name" value="VWD"/>
    <property type="match status" value="1"/>
</dbReference>
<evidence type="ECO:0000256" key="3">
    <source>
        <dbReference type="ARBA" id="ARBA00023180"/>
    </source>
</evidence>
<dbReference type="InterPro" id="IPR001846">
    <property type="entry name" value="VWF_type-D"/>
</dbReference>
<evidence type="ECO:0000259" key="7">
    <source>
        <dbReference type="PROSITE" id="PS50184"/>
    </source>
</evidence>